<keyword evidence="3" id="KW-0800">Toxin</keyword>
<proteinExistence type="inferred from homology"/>
<dbReference type="SUPFAM" id="SSF56235">
    <property type="entry name" value="N-terminal nucleophile aminohydrolases (Ntn hydrolases)"/>
    <property type="match status" value="1"/>
</dbReference>
<dbReference type="FunFam" id="3.60.20.40:FF:000001">
    <property type="entry name" value="Gamma-glutamyltranspeptidase 1"/>
    <property type="match status" value="1"/>
</dbReference>
<dbReference type="InterPro" id="IPR043137">
    <property type="entry name" value="GGT_ssub_C"/>
</dbReference>
<dbReference type="Gene3D" id="1.10.246.130">
    <property type="match status" value="1"/>
</dbReference>
<dbReference type="InterPro" id="IPR029055">
    <property type="entry name" value="Ntn_hydrolases_N"/>
</dbReference>
<keyword evidence="5" id="KW-0808">Transferase</keyword>
<dbReference type="GO" id="GO:0050727">
    <property type="term" value="P:regulation of inflammatory response"/>
    <property type="evidence" value="ECO:0007669"/>
    <property type="project" value="TreeGrafter"/>
</dbReference>
<keyword evidence="3" id="KW-1202">Platelet aggregation activating toxin</keyword>
<comment type="catalytic activity">
    <reaction evidence="5">
        <text>an N-terminal (5-L-glutamyl)-[peptide] + an alpha-amino acid = 5-L-glutamyl amino acid + an N-terminal L-alpha-aminoacyl-[peptide]</text>
        <dbReference type="Rhea" id="RHEA:23904"/>
        <dbReference type="Rhea" id="RHEA-COMP:9780"/>
        <dbReference type="Rhea" id="RHEA-COMP:9795"/>
        <dbReference type="ChEBI" id="CHEBI:77644"/>
        <dbReference type="ChEBI" id="CHEBI:78597"/>
        <dbReference type="ChEBI" id="CHEBI:78599"/>
        <dbReference type="ChEBI" id="CHEBI:78608"/>
        <dbReference type="EC" id="2.3.2.2"/>
    </reaction>
</comment>
<keyword evidence="5" id="KW-0472">Membrane</keyword>
<feature type="binding site" evidence="4">
    <location>
        <position position="139"/>
    </location>
    <ligand>
        <name>L-glutamate</name>
        <dbReference type="ChEBI" id="CHEBI:29985"/>
    </ligand>
</feature>
<dbReference type="EC" id="3.4.19.13" evidence="5"/>
<sequence length="604" mass="64075">MTERVRGSHGNPAQHAEHLKMQKLSVVVQALAVVLIAITLVCGLYFALTGDQGPSHVVVPASSSGPRNRFLNAVVTTDSGLCSDIGRDVLKEGGSAVDAAISALLCVGLTCAHSTGIGGGLFLTIYNASTGTVEAINAREGAPLNATQDMFGGDAGSSRIGGLAIAVPGEIRGYALAHRRHGRLPWARLFQPSIALARNGFRMPGPLASAVMEHRQAIEASPSLCDVFCDGHGKILQVNSTVRDERLAETLQVIAAEGPDAFYDGSLSKSIVDDIQAEGGIIALEDLRAYEPELAEIPLLVEVGRYRVYTPPPPASGAVLSLILNILEGFHFSADSVSTAKEKALTYHRIVEAFKFAFAKRSELADRRFADVRDLVRNLTSEDYAQALRWKISGDSTHPARFYESMFSHAEDAGASHVSVVAGDGSAVSATSSINLGFGSLVRSRTTGIIFNNAMDSFSSPFTINTSGVQPSPANYIQPGKRPLSSMCPAVVMDEDAQVKMVVGAAGGIRIVTSAALAIINTLWFGQDIKAAVSAPRLHHQLLPNKVIVEDGFDQAVVDGLRCRNHEVALQSPAADSVVQAIVRVGSHWCAESDYRRGGRPAGY</sequence>
<dbReference type="GO" id="GO:0002682">
    <property type="term" value="P:regulation of immune system process"/>
    <property type="evidence" value="ECO:0007669"/>
    <property type="project" value="TreeGrafter"/>
</dbReference>
<comment type="function">
    <text evidence="5">Cleaves the gamma-glutamyl peptide bond of glutathione and glutathione conjugates.</text>
</comment>
<dbReference type="AlphaFoldDB" id="A0AAJ7SP07"/>
<evidence type="ECO:0000256" key="2">
    <source>
        <dbReference type="ARBA" id="ARBA00023180"/>
    </source>
</evidence>
<keyword evidence="3" id="KW-1199">Hemostasis impairing toxin</keyword>
<evidence type="ECO:0000256" key="1">
    <source>
        <dbReference type="ARBA" id="ARBA00009381"/>
    </source>
</evidence>
<evidence type="ECO:0000256" key="5">
    <source>
        <dbReference type="RuleBase" id="RU368068"/>
    </source>
</evidence>
<dbReference type="RefSeq" id="XP_032802916.1">
    <property type="nucleotide sequence ID" value="XM_032947025.1"/>
</dbReference>
<keyword evidence="5" id="KW-0378">Hydrolase</keyword>
<dbReference type="GO" id="GO:0005886">
    <property type="term" value="C:plasma membrane"/>
    <property type="evidence" value="ECO:0007669"/>
    <property type="project" value="TreeGrafter"/>
</dbReference>
<feature type="transmembrane region" description="Helical" evidence="5">
    <location>
        <begin position="26"/>
        <end position="48"/>
    </location>
</feature>
<accession>A0AAJ7SP07</accession>
<evidence type="ECO:0000313" key="6">
    <source>
        <dbReference type="Proteomes" id="UP001318040"/>
    </source>
</evidence>
<keyword evidence="6" id="KW-1185">Reference proteome</keyword>
<name>A0AAJ7SP07_PETMA</name>
<dbReference type="Pfam" id="PF01019">
    <property type="entry name" value="G_glu_transpept"/>
    <property type="match status" value="1"/>
</dbReference>
<dbReference type="InterPro" id="IPR043138">
    <property type="entry name" value="GGT_lsub"/>
</dbReference>
<reference evidence="7" key="1">
    <citation type="submission" date="2025-08" db="UniProtKB">
        <authorList>
            <consortium name="RefSeq"/>
        </authorList>
    </citation>
    <scope>IDENTIFICATION</scope>
    <source>
        <tissue evidence="7">Sperm</tissue>
    </source>
</reference>
<dbReference type="GO" id="GO:0031179">
    <property type="term" value="P:peptide modification"/>
    <property type="evidence" value="ECO:0007669"/>
    <property type="project" value="TreeGrafter"/>
</dbReference>
<organism evidence="6 7">
    <name type="scientific">Petromyzon marinus</name>
    <name type="common">Sea lamprey</name>
    <dbReference type="NCBI Taxonomy" id="7757"/>
    <lineage>
        <taxon>Eukaryota</taxon>
        <taxon>Metazoa</taxon>
        <taxon>Chordata</taxon>
        <taxon>Craniata</taxon>
        <taxon>Vertebrata</taxon>
        <taxon>Cyclostomata</taxon>
        <taxon>Hyperoartia</taxon>
        <taxon>Petromyzontiformes</taxon>
        <taxon>Petromyzontidae</taxon>
        <taxon>Petromyzon</taxon>
    </lineage>
</organism>
<keyword evidence="2" id="KW-0325">Glycoprotein</keyword>
<keyword evidence="5" id="KW-1133">Transmembrane helix</keyword>
<dbReference type="Proteomes" id="UP001318040">
    <property type="component" value="Chromosome 5"/>
</dbReference>
<dbReference type="GO" id="GO:0103068">
    <property type="term" value="F:leukotriene C4 gamma-glutamyl transferase activity"/>
    <property type="evidence" value="ECO:0007669"/>
    <property type="project" value="UniProtKB-EC"/>
</dbReference>
<comment type="pathway">
    <text evidence="5">Sulfur metabolism; glutathione metabolism.</text>
</comment>
<comment type="catalytic activity">
    <reaction evidence="5">
        <text>an S-substituted glutathione + H2O = an S-substituted L-cysteinylglycine + L-glutamate</text>
        <dbReference type="Rhea" id="RHEA:59468"/>
        <dbReference type="ChEBI" id="CHEBI:15377"/>
        <dbReference type="ChEBI" id="CHEBI:29985"/>
        <dbReference type="ChEBI" id="CHEBI:90779"/>
        <dbReference type="ChEBI" id="CHEBI:143103"/>
        <dbReference type="EC" id="3.4.19.13"/>
    </reaction>
</comment>
<evidence type="ECO:0000256" key="3">
    <source>
        <dbReference type="ARBA" id="ARBA00084097"/>
    </source>
</evidence>
<gene>
    <name evidence="7" type="primary">LOC116939090</name>
</gene>
<feature type="binding site" evidence="4">
    <location>
        <begin position="433"/>
        <end position="435"/>
    </location>
    <ligand>
        <name>L-glutamate</name>
        <dbReference type="ChEBI" id="CHEBI:29985"/>
    </ligand>
</feature>
<dbReference type="Gene3D" id="3.60.20.40">
    <property type="match status" value="1"/>
</dbReference>
<dbReference type="FunFam" id="1.10.246.130:FF:000002">
    <property type="entry name" value="glutathione hydrolase 1 proenzyme"/>
    <property type="match status" value="1"/>
</dbReference>
<evidence type="ECO:0000256" key="4">
    <source>
        <dbReference type="PIRSR" id="PIRSR600101-2"/>
    </source>
</evidence>
<comment type="similarity">
    <text evidence="1">Belongs to the gamma-glutamyltransferase family.</text>
</comment>
<feature type="binding site" evidence="4">
    <location>
        <position position="508"/>
    </location>
    <ligand>
        <name>L-glutamate</name>
        <dbReference type="ChEBI" id="CHEBI:29985"/>
    </ligand>
</feature>
<keyword evidence="5" id="KW-0012">Acyltransferase</keyword>
<dbReference type="GO" id="GO:0006751">
    <property type="term" value="P:glutathione catabolic process"/>
    <property type="evidence" value="ECO:0007669"/>
    <property type="project" value="UniProtKB-UniRule"/>
</dbReference>
<dbReference type="PRINTS" id="PR01210">
    <property type="entry name" value="GGTRANSPTASE"/>
</dbReference>
<dbReference type="GO" id="GO:0036374">
    <property type="term" value="F:glutathione hydrolase activity"/>
    <property type="evidence" value="ECO:0007669"/>
    <property type="project" value="UniProtKB-UniRule"/>
</dbReference>
<dbReference type="InterPro" id="IPR000101">
    <property type="entry name" value="GGT_peptidase"/>
</dbReference>
<dbReference type="NCBIfam" id="TIGR00066">
    <property type="entry name" value="g_glut_trans"/>
    <property type="match status" value="1"/>
</dbReference>
<evidence type="ECO:0000313" key="7">
    <source>
        <dbReference type="RefSeq" id="XP_032802916.1"/>
    </source>
</evidence>
<feature type="binding site" evidence="4">
    <location>
        <begin position="485"/>
        <end position="486"/>
    </location>
    <ligand>
        <name>L-glutamate</name>
        <dbReference type="ChEBI" id="CHEBI:29985"/>
    </ligand>
</feature>
<dbReference type="EC" id="2.3.2.2" evidence="5"/>
<comment type="catalytic activity">
    <reaction evidence="5">
        <text>glutathione + H2O = L-cysteinylglycine + L-glutamate</text>
        <dbReference type="Rhea" id="RHEA:28807"/>
        <dbReference type="ChEBI" id="CHEBI:15377"/>
        <dbReference type="ChEBI" id="CHEBI:29985"/>
        <dbReference type="ChEBI" id="CHEBI:57925"/>
        <dbReference type="ChEBI" id="CHEBI:61694"/>
        <dbReference type="EC" id="3.4.19.13"/>
    </reaction>
</comment>
<dbReference type="KEGG" id="pmrn:116939090"/>
<dbReference type="PANTHER" id="PTHR11686">
    <property type="entry name" value="GAMMA GLUTAMYL TRANSPEPTIDASE"/>
    <property type="match status" value="1"/>
</dbReference>
<keyword evidence="5" id="KW-0812">Transmembrane</keyword>
<dbReference type="PANTHER" id="PTHR11686:SF56">
    <property type="entry name" value="GLUTATHIONE HYDROLASE 1 PROENZYME-RELATED"/>
    <property type="match status" value="1"/>
</dbReference>
<protein>
    <recommendedName>
        <fullName evidence="5">Glutathione hydrolase</fullName>
        <ecNumber evidence="5">2.3.2.2</ecNumber>
        <ecNumber evidence="5">3.4.19.13</ecNumber>
    </recommendedName>
    <alternativeName>
        <fullName evidence="5">Gamma-glutamyltransferase</fullName>
    </alternativeName>
    <alternativeName>
        <fullName evidence="5">Gamma-glutamyltranspeptidase</fullName>
    </alternativeName>
</protein>
<comment type="subcellular location">
    <subcellularLocation>
        <location evidence="5">Membrane</location>
        <topology evidence="5">Single-pass type II membrane protein</topology>
    </subcellularLocation>
</comment>